<proteinExistence type="predicted"/>
<gene>
    <name evidence="2" type="ORF">sm9_0208</name>
</gene>
<evidence type="ECO:0000313" key="2">
    <source>
        <dbReference type="EMBL" id="ALT68016.1"/>
    </source>
</evidence>
<protein>
    <recommendedName>
        <fullName evidence="1">Flavodoxin-like domain-containing protein</fullName>
    </recommendedName>
</protein>
<dbReference type="InterPro" id="IPR029039">
    <property type="entry name" value="Flavoprotein-like_sf"/>
</dbReference>
<keyword evidence="3" id="KW-1185">Reference proteome</keyword>
<dbReference type="PANTHER" id="PTHR39201:SF1">
    <property type="entry name" value="FLAVODOXIN-LIKE DOMAIN-CONTAINING PROTEIN"/>
    <property type="match status" value="1"/>
</dbReference>
<dbReference type="SUPFAM" id="SSF52218">
    <property type="entry name" value="Flavoproteins"/>
    <property type="match status" value="1"/>
</dbReference>
<dbReference type="GO" id="GO:0010181">
    <property type="term" value="F:FMN binding"/>
    <property type="evidence" value="ECO:0007669"/>
    <property type="project" value="InterPro"/>
</dbReference>
<organism evidence="2 3">
    <name type="scientific">Methanobrevibacter millerae</name>
    <dbReference type="NCBI Taxonomy" id="230361"/>
    <lineage>
        <taxon>Archaea</taxon>
        <taxon>Methanobacteriati</taxon>
        <taxon>Methanobacteriota</taxon>
        <taxon>Methanomada group</taxon>
        <taxon>Methanobacteria</taxon>
        <taxon>Methanobacteriales</taxon>
        <taxon>Methanobacteriaceae</taxon>
        <taxon>Methanobrevibacter</taxon>
    </lineage>
</organism>
<sequence>MIKMKKIILLLILSLIVVGLGISEVTAVSDAETQANDILNKNNTDSKILVVYFSRTGENYNVGNVEVGNTAMVASYIKDYLKADSFEIIPVNKYPDKYQECLDQTTKEKNENARPEIQNKITNFDQYDTIFVGYPIWWGNLPMIMHTFFESYDFNGKKVIPFNTHEGSGDAGTYSTVQKDLPKANVTTDGLALDGKTARSDDGKQKTIDWLKGLGY</sequence>
<dbReference type="Gene3D" id="3.40.50.360">
    <property type="match status" value="1"/>
</dbReference>
<name>A0A0U3E531_9EURY</name>
<reference evidence="2 3" key="1">
    <citation type="submission" date="2015-04" db="EMBL/GenBank/DDBJ databases">
        <title>The complete genome sequence of the rumen methanogen Methanobrevibacter millerae SM9.</title>
        <authorList>
            <person name="Leahy S.C."/>
            <person name="Kelly W.J."/>
            <person name="Pacheco D.M."/>
            <person name="Li D."/>
            <person name="Altermann E."/>
            <person name="Attwood G.T."/>
        </authorList>
    </citation>
    <scope>NUCLEOTIDE SEQUENCE [LARGE SCALE GENOMIC DNA]</scope>
    <source>
        <strain evidence="2 3">SM9</strain>
    </source>
</reference>
<dbReference type="EMBL" id="CP011266">
    <property type="protein sequence ID" value="ALT68016.1"/>
    <property type="molecule type" value="Genomic_DNA"/>
</dbReference>
<dbReference type="PANTHER" id="PTHR39201">
    <property type="entry name" value="EXPORTED PROTEIN-RELATED"/>
    <property type="match status" value="1"/>
</dbReference>
<dbReference type="KEGG" id="mmil:sm9_0208"/>
<dbReference type="PATRIC" id="fig|230361.4.peg.211"/>
<dbReference type="InterPro" id="IPR008254">
    <property type="entry name" value="Flavodoxin/NO_synth"/>
</dbReference>
<feature type="domain" description="Flavodoxin-like" evidence="1">
    <location>
        <begin position="67"/>
        <end position="200"/>
    </location>
</feature>
<evidence type="ECO:0000313" key="3">
    <source>
        <dbReference type="Proteomes" id="UP000067738"/>
    </source>
</evidence>
<dbReference type="Proteomes" id="UP000067738">
    <property type="component" value="Chromosome"/>
</dbReference>
<evidence type="ECO:0000259" key="1">
    <source>
        <dbReference type="Pfam" id="PF12682"/>
    </source>
</evidence>
<dbReference type="Pfam" id="PF12682">
    <property type="entry name" value="Flavodoxin_4"/>
    <property type="match status" value="1"/>
</dbReference>
<accession>A0A0U3E531</accession>
<dbReference type="AlphaFoldDB" id="A0A0U3E531"/>